<feature type="domain" description="EF-hand" evidence="4">
    <location>
        <begin position="69"/>
        <end position="104"/>
    </location>
</feature>
<accession>A0ABY7DDU2</accession>
<dbReference type="EMBL" id="CP111013">
    <property type="protein sequence ID" value="WAQ95812.1"/>
    <property type="molecule type" value="Genomic_DNA"/>
</dbReference>
<evidence type="ECO:0000313" key="6">
    <source>
        <dbReference type="Proteomes" id="UP001164746"/>
    </source>
</evidence>
<dbReference type="CDD" id="cd00051">
    <property type="entry name" value="EFh"/>
    <property type="match status" value="1"/>
</dbReference>
<dbReference type="InterPro" id="IPR002048">
    <property type="entry name" value="EF_hand_dom"/>
</dbReference>
<dbReference type="PROSITE" id="PS00018">
    <property type="entry name" value="EF_HAND_1"/>
    <property type="match status" value="3"/>
</dbReference>
<dbReference type="Proteomes" id="UP001164746">
    <property type="component" value="Chromosome 2"/>
</dbReference>
<dbReference type="Pfam" id="PF13202">
    <property type="entry name" value="EF-hand_5"/>
    <property type="match status" value="1"/>
</dbReference>
<evidence type="ECO:0000259" key="4">
    <source>
        <dbReference type="PROSITE" id="PS50222"/>
    </source>
</evidence>
<dbReference type="Pfam" id="PF13499">
    <property type="entry name" value="EF-hand_7"/>
    <property type="match status" value="1"/>
</dbReference>
<name>A0ABY7DDU2_MYAAR</name>
<dbReference type="PANTHER" id="PTHR34524">
    <property type="entry name" value="CALCYPHOSIN"/>
    <property type="match status" value="1"/>
</dbReference>
<dbReference type="SMART" id="SM00054">
    <property type="entry name" value="EFh"/>
    <property type="match status" value="5"/>
</dbReference>
<evidence type="ECO:0000256" key="1">
    <source>
        <dbReference type="ARBA" id="ARBA00022723"/>
    </source>
</evidence>
<dbReference type="InterPro" id="IPR051581">
    <property type="entry name" value="Ca-bind"/>
</dbReference>
<dbReference type="InterPro" id="IPR011992">
    <property type="entry name" value="EF-hand-dom_pair"/>
</dbReference>
<feature type="domain" description="EF-hand" evidence="4">
    <location>
        <begin position="105"/>
        <end position="140"/>
    </location>
</feature>
<protein>
    <submittedName>
        <fullName evidence="5">CAPSL-like protein</fullName>
    </submittedName>
</protein>
<keyword evidence="2" id="KW-0677">Repeat</keyword>
<evidence type="ECO:0000313" key="5">
    <source>
        <dbReference type="EMBL" id="WAQ95812.1"/>
    </source>
</evidence>
<proteinExistence type="predicted"/>
<sequence length="289" mass="33526">MYRGFSTEKATMEDKVRSLIDNLRGQCLKRGVGGIRELSVVFRRMDVDFSKRLCYQEFEEGVKAYELIMTNEDIDLLFNTFDTNKNRQIDFLELVAKLRPPMCQARKNVVNQSFDRLDANQNGILELEDLKKLVLALRNKYHGVGGIKEMSVAFRHMDLDFNKREIYFFEFVAKLRPPMNTARNHVANEVFDKLDANDNNVLETDDLKIVYSSNARKHPKYMSGEWTEEQVLRNFLDSIDTPGNPDGKVTREEFLNYYAGVSATVDDDSYFDLMMRACYGLPNKGEKTK</sequence>
<keyword evidence="1" id="KW-0479">Metal-binding</keyword>
<dbReference type="Gene3D" id="1.10.238.10">
    <property type="entry name" value="EF-hand"/>
    <property type="match status" value="2"/>
</dbReference>
<organism evidence="5 6">
    <name type="scientific">Mya arenaria</name>
    <name type="common">Soft-shell clam</name>
    <dbReference type="NCBI Taxonomy" id="6604"/>
    <lineage>
        <taxon>Eukaryota</taxon>
        <taxon>Metazoa</taxon>
        <taxon>Spiralia</taxon>
        <taxon>Lophotrochozoa</taxon>
        <taxon>Mollusca</taxon>
        <taxon>Bivalvia</taxon>
        <taxon>Autobranchia</taxon>
        <taxon>Heteroconchia</taxon>
        <taxon>Euheterodonta</taxon>
        <taxon>Imparidentia</taxon>
        <taxon>Neoheterodontei</taxon>
        <taxon>Myida</taxon>
        <taxon>Myoidea</taxon>
        <taxon>Myidae</taxon>
        <taxon>Mya</taxon>
    </lineage>
</organism>
<evidence type="ECO:0000256" key="3">
    <source>
        <dbReference type="ARBA" id="ARBA00022837"/>
    </source>
</evidence>
<dbReference type="SUPFAM" id="SSF47473">
    <property type="entry name" value="EF-hand"/>
    <property type="match status" value="2"/>
</dbReference>
<keyword evidence="3" id="KW-0106">Calcium</keyword>
<dbReference type="PROSITE" id="PS50222">
    <property type="entry name" value="EF_HAND_2"/>
    <property type="match status" value="2"/>
</dbReference>
<dbReference type="InterPro" id="IPR018247">
    <property type="entry name" value="EF_Hand_1_Ca_BS"/>
</dbReference>
<evidence type="ECO:0000256" key="2">
    <source>
        <dbReference type="ARBA" id="ARBA00022737"/>
    </source>
</evidence>
<dbReference type="PANTHER" id="PTHR34524:SF6">
    <property type="entry name" value="CALCYPHOSINE LIKE"/>
    <property type="match status" value="1"/>
</dbReference>
<gene>
    <name evidence="5" type="ORF">MAR_028502</name>
</gene>
<keyword evidence="6" id="KW-1185">Reference proteome</keyword>
<reference evidence="5" key="1">
    <citation type="submission" date="2022-11" db="EMBL/GenBank/DDBJ databases">
        <title>Centuries of genome instability and evolution in soft-shell clam transmissible cancer (bioRxiv).</title>
        <authorList>
            <person name="Hart S.F.M."/>
            <person name="Yonemitsu M.A."/>
            <person name="Giersch R.M."/>
            <person name="Beal B.F."/>
            <person name="Arriagada G."/>
            <person name="Davis B.W."/>
            <person name="Ostrander E.A."/>
            <person name="Goff S.P."/>
            <person name="Metzger M.J."/>
        </authorList>
    </citation>
    <scope>NUCLEOTIDE SEQUENCE</scope>
    <source>
        <strain evidence="5">MELC-2E11</strain>
        <tissue evidence="5">Siphon/mantle</tissue>
    </source>
</reference>